<proteinExistence type="predicted"/>
<sequence>DRFASPVLVDAQAPHQQQDSERVQQPLDALEAGGELAAPHTEAAAFSQVSPLVALPVPTRNDAGSSDLVIVREVAPALASSSSLIPPAGEQWHEVVGKNKKKKLPSSKKAPSLSVAGTTGGG</sequence>
<dbReference type="EMBL" id="JBJKBG010000004">
    <property type="protein sequence ID" value="KAL3742730.1"/>
    <property type="molecule type" value="Genomic_DNA"/>
</dbReference>
<feature type="region of interest" description="Disordered" evidence="1">
    <location>
        <begin position="97"/>
        <end position="122"/>
    </location>
</feature>
<dbReference type="Proteomes" id="UP001634007">
    <property type="component" value="Unassembled WGS sequence"/>
</dbReference>
<name>A0ABD3KSG9_EUCGL</name>
<comment type="caution">
    <text evidence="2">The sequence shown here is derived from an EMBL/GenBank/DDBJ whole genome shotgun (WGS) entry which is preliminary data.</text>
</comment>
<reference evidence="2 3" key="1">
    <citation type="submission" date="2024-11" db="EMBL/GenBank/DDBJ databases">
        <title>Chromosome-level genome assembly of Eucalyptus globulus Labill. provides insights into its genome evolution.</title>
        <authorList>
            <person name="Li X."/>
        </authorList>
    </citation>
    <scope>NUCLEOTIDE SEQUENCE [LARGE SCALE GENOMIC DNA]</scope>
    <source>
        <strain evidence="2">CL2024</strain>
        <tissue evidence="2">Fresh tender leaves</tissue>
    </source>
</reference>
<evidence type="ECO:0000313" key="3">
    <source>
        <dbReference type="Proteomes" id="UP001634007"/>
    </source>
</evidence>
<evidence type="ECO:0000313" key="2">
    <source>
        <dbReference type="EMBL" id="KAL3742730.1"/>
    </source>
</evidence>
<gene>
    <name evidence="2" type="ORF">ACJRO7_018099</name>
</gene>
<evidence type="ECO:0000256" key="1">
    <source>
        <dbReference type="SAM" id="MobiDB-lite"/>
    </source>
</evidence>
<feature type="region of interest" description="Disordered" evidence="1">
    <location>
        <begin position="1"/>
        <end position="24"/>
    </location>
</feature>
<feature type="non-terminal residue" evidence="2">
    <location>
        <position position="1"/>
    </location>
</feature>
<keyword evidence="3" id="KW-1185">Reference proteome</keyword>
<organism evidence="2 3">
    <name type="scientific">Eucalyptus globulus</name>
    <name type="common">Tasmanian blue gum</name>
    <dbReference type="NCBI Taxonomy" id="34317"/>
    <lineage>
        <taxon>Eukaryota</taxon>
        <taxon>Viridiplantae</taxon>
        <taxon>Streptophyta</taxon>
        <taxon>Embryophyta</taxon>
        <taxon>Tracheophyta</taxon>
        <taxon>Spermatophyta</taxon>
        <taxon>Magnoliopsida</taxon>
        <taxon>eudicotyledons</taxon>
        <taxon>Gunneridae</taxon>
        <taxon>Pentapetalae</taxon>
        <taxon>rosids</taxon>
        <taxon>malvids</taxon>
        <taxon>Myrtales</taxon>
        <taxon>Myrtaceae</taxon>
        <taxon>Myrtoideae</taxon>
        <taxon>Eucalypteae</taxon>
        <taxon>Eucalyptus</taxon>
    </lineage>
</organism>
<accession>A0ABD3KSG9</accession>
<protein>
    <submittedName>
        <fullName evidence="2">Uncharacterized protein</fullName>
    </submittedName>
</protein>
<dbReference type="AlphaFoldDB" id="A0ABD3KSG9"/>